<dbReference type="Pfam" id="PF00497">
    <property type="entry name" value="SBP_bac_3"/>
    <property type="match status" value="1"/>
</dbReference>
<gene>
    <name evidence="3" type="ORF">SAMN02745724_02061</name>
</gene>
<dbReference type="AlphaFoldDB" id="A0A1I1KH41"/>
<evidence type="ECO:0000256" key="1">
    <source>
        <dbReference type="SAM" id="SignalP"/>
    </source>
</evidence>
<keyword evidence="1" id="KW-0732">Signal</keyword>
<dbReference type="Gene3D" id="3.40.190.10">
    <property type="entry name" value="Periplasmic binding protein-like II"/>
    <property type="match status" value="2"/>
</dbReference>
<dbReference type="PANTHER" id="PTHR38834:SF3">
    <property type="entry name" value="SOLUTE-BINDING PROTEIN FAMILY 3_N-TERMINAL DOMAIN-CONTAINING PROTEIN"/>
    <property type="match status" value="1"/>
</dbReference>
<dbReference type="SUPFAM" id="SSF53850">
    <property type="entry name" value="Periplasmic binding protein-like II"/>
    <property type="match status" value="1"/>
</dbReference>
<organism evidence="3 4">
    <name type="scientific">Pseudoalteromonas denitrificans DSM 6059</name>
    <dbReference type="NCBI Taxonomy" id="1123010"/>
    <lineage>
        <taxon>Bacteria</taxon>
        <taxon>Pseudomonadati</taxon>
        <taxon>Pseudomonadota</taxon>
        <taxon>Gammaproteobacteria</taxon>
        <taxon>Alteromonadales</taxon>
        <taxon>Pseudoalteromonadaceae</taxon>
        <taxon>Pseudoalteromonas</taxon>
    </lineage>
</organism>
<evidence type="ECO:0000313" key="3">
    <source>
        <dbReference type="EMBL" id="SFC60284.1"/>
    </source>
</evidence>
<dbReference type="Proteomes" id="UP000198862">
    <property type="component" value="Unassembled WGS sequence"/>
</dbReference>
<name>A0A1I1KH41_9GAMM</name>
<protein>
    <submittedName>
        <fullName evidence="3">Polar amino acid transport system substrate-binding protein</fullName>
    </submittedName>
</protein>
<dbReference type="PANTHER" id="PTHR38834">
    <property type="entry name" value="PERIPLASMIC SUBSTRATE BINDING PROTEIN FAMILY 3"/>
    <property type="match status" value="1"/>
</dbReference>
<dbReference type="RefSeq" id="WP_091983384.1">
    <property type="nucleotide sequence ID" value="NZ_FOLO01000013.1"/>
</dbReference>
<feature type="domain" description="Solute-binding protein family 3/N-terminal" evidence="2">
    <location>
        <begin position="25"/>
        <end position="236"/>
    </location>
</feature>
<evidence type="ECO:0000259" key="2">
    <source>
        <dbReference type="Pfam" id="PF00497"/>
    </source>
</evidence>
<keyword evidence="4" id="KW-1185">Reference proteome</keyword>
<accession>A0A1I1KH41</accession>
<reference evidence="3 4" key="1">
    <citation type="submission" date="2016-10" db="EMBL/GenBank/DDBJ databases">
        <authorList>
            <person name="de Groot N.N."/>
        </authorList>
    </citation>
    <scope>NUCLEOTIDE SEQUENCE [LARGE SCALE GENOMIC DNA]</scope>
    <source>
        <strain evidence="3 4">DSM 6059</strain>
    </source>
</reference>
<evidence type="ECO:0000313" key="4">
    <source>
        <dbReference type="Proteomes" id="UP000198862"/>
    </source>
</evidence>
<dbReference type="InterPro" id="IPR001638">
    <property type="entry name" value="Solute-binding_3/MltF_N"/>
</dbReference>
<feature type="signal peptide" evidence="1">
    <location>
        <begin position="1"/>
        <end position="19"/>
    </location>
</feature>
<dbReference type="STRING" id="1123010.SAMN02745724_02061"/>
<proteinExistence type="predicted"/>
<sequence>MIKQLFLICFLFISNSLSADVKLQVVTEEWPPFNFTNEDNQVVGTTTTLVKKILKQANIEYSIHSYPWARSMQLAQGPGNVMIYSIYQTSDRLNKFQWICPLSSPVKSYLFRLTSRNDLNITKLNQAKKYRIGINRADSSHEYLTKYGFIEGKNLDLTADGKANIRKFLAKRVDFIVQTKHSMLERLKEVNMPYSKVEKVIELTGYNKKSPCMAFSLTTDKSMIKKIQKAFLNIKNQS</sequence>
<dbReference type="OrthoDB" id="8587856at2"/>
<feature type="chain" id="PRO_5011589041" evidence="1">
    <location>
        <begin position="20"/>
        <end position="238"/>
    </location>
</feature>
<dbReference type="EMBL" id="FOLO01000013">
    <property type="protein sequence ID" value="SFC60284.1"/>
    <property type="molecule type" value="Genomic_DNA"/>
</dbReference>